<keyword evidence="3" id="KW-1185">Reference proteome</keyword>
<proteinExistence type="predicted"/>
<dbReference type="Proteomes" id="UP000324222">
    <property type="component" value="Unassembled WGS sequence"/>
</dbReference>
<reference evidence="2 3" key="1">
    <citation type="submission" date="2019-05" db="EMBL/GenBank/DDBJ databases">
        <title>Another draft genome of Portunus trituberculatus and its Hox gene families provides insights of decapod evolution.</title>
        <authorList>
            <person name="Jeong J.-H."/>
            <person name="Song I."/>
            <person name="Kim S."/>
            <person name="Choi T."/>
            <person name="Kim D."/>
            <person name="Ryu S."/>
            <person name="Kim W."/>
        </authorList>
    </citation>
    <scope>NUCLEOTIDE SEQUENCE [LARGE SCALE GENOMIC DNA]</scope>
    <source>
        <tissue evidence="2">Muscle</tissue>
    </source>
</reference>
<accession>A0A5B7GLG9</accession>
<name>A0A5B7GLG9_PORTR</name>
<evidence type="ECO:0000256" key="1">
    <source>
        <dbReference type="SAM" id="MobiDB-lite"/>
    </source>
</evidence>
<dbReference type="AlphaFoldDB" id="A0A5B7GLG9"/>
<feature type="region of interest" description="Disordered" evidence="1">
    <location>
        <begin position="19"/>
        <end position="52"/>
    </location>
</feature>
<gene>
    <name evidence="2" type="ORF">E2C01_055073</name>
</gene>
<dbReference type="EMBL" id="VSRR010018132">
    <property type="protein sequence ID" value="MPC61011.1"/>
    <property type="molecule type" value="Genomic_DNA"/>
</dbReference>
<evidence type="ECO:0000313" key="2">
    <source>
        <dbReference type="EMBL" id="MPC61011.1"/>
    </source>
</evidence>
<evidence type="ECO:0000313" key="3">
    <source>
        <dbReference type="Proteomes" id="UP000324222"/>
    </source>
</evidence>
<protein>
    <submittedName>
        <fullName evidence="2">Uncharacterized protein</fullName>
    </submittedName>
</protein>
<sequence length="67" mass="7376">MMQHFTLAWEICQQNIHKFHSHSGHSPTPPSSNALNPASPRSAFPGKGFQQGTTIAVQRSRAQGTYN</sequence>
<comment type="caution">
    <text evidence="2">The sequence shown here is derived from an EMBL/GenBank/DDBJ whole genome shotgun (WGS) entry which is preliminary data.</text>
</comment>
<organism evidence="2 3">
    <name type="scientific">Portunus trituberculatus</name>
    <name type="common">Swimming crab</name>
    <name type="synonym">Neptunus trituberculatus</name>
    <dbReference type="NCBI Taxonomy" id="210409"/>
    <lineage>
        <taxon>Eukaryota</taxon>
        <taxon>Metazoa</taxon>
        <taxon>Ecdysozoa</taxon>
        <taxon>Arthropoda</taxon>
        <taxon>Crustacea</taxon>
        <taxon>Multicrustacea</taxon>
        <taxon>Malacostraca</taxon>
        <taxon>Eumalacostraca</taxon>
        <taxon>Eucarida</taxon>
        <taxon>Decapoda</taxon>
        <taxon>Pleocyemata</taxon>
        <taxon>Brachyura</taxon>
        <taxon>Eubrachyura</taxon>
        <taxon>Portunoidea</taxon>
        <taxon>Portunidae</taxon>
        <taxon>Portuninae</taxon>
        <taxon>Portunus</taxon>
    </lineage>
</organism>
<feature type="compositionally biased region" description="Low complexity" evidence="1">
    <location>
        <begin position="31"/>
        <end position="43"/>
    </location>
</feature>